<dbReference type="Proteomes" id="UP001396334">
    <property type="component" value="Unassembled WGS sequence"/>
</dbReference>
<sequence length="272" mass="29925">MATMENSNLSSTPIVAQSGRPPDLAAAVLAINGSMVSTPVMITQAGLLDDNMDTDAEIAVRTDLKVSPRPSFRDMVVGRSLVVQKDNFICELDVDLIDDDFVYGHTKDACGVGNQNSTEGIDRRQHQPSVDDRFGLWMQVVNRRRRPSMLRKVVNQDISVATGGSRFNVLNVEDGDNHQSQFLVPQRETNIEPRPIVTPSKDPNLVVSSSHFVLQHRNVAVVQKQMDVGDCEVFAIDKPVVGVSNSMERDTRNGGVQWIENSAFEGGSRPPQ</sequence>
<organism evidence="1 2">
    <name type="scientific">Hibiscus sabdariffa</name>
    <name type="common">roselle</name>
    <dbReference type="NCBI Taxonomy" id="183260"/>
    <lineage>
        <taxon>Eukaryota</taxon>
        <taxon>Viridiplantae</taxon>
        <taxon>Streptophyta</taxon>
        <taxon>Embryophyta</taxon>
        <taxon>Tracheophyta</taxon>
        <taxon>Spermatophyta</taxon>
        <taxon>Magnoliopsida</taxon>
        <taxon>eudicotyledons</taxon>
        <taxon>Gunneridae</taxon>
        <taxon>Pentapetalae</taxon>
        <taxon>rosids</taxon>
        <taxon>malvids</taxon>
        <taxon>Malvales</taxon>
        <taxon>Malvaceae</taxon>
        <taxon>Malvoideae</taxon>
        <taxon>Hibiscus</taxon>
    </lineage>
</organism>
<accession>A0ABR2U9A2</accession>
<reference evidence="1 2" key="1">
    <citation type="journal article" date="2024" name="G3 (Bethesda)">
        <title>Genome assembly of Hibiscus sabdariffa L. provides insights into metabolisms of medicinal natural products.</title>
        <authorList>
            <person name="Kim T."/>
        </authorList>
    </citation>
    <scope>NUCLEOTIDE SEQUENCE [LARGE SCALE GENOMIC DNA]</scope>
    <source>
        <strain evidence="1">TK-2024</strain>
        <tissue evidence="1">Old leaves</tissue>
    </source>
</reference>
<proteinExistence type="predicted"/>
<evidence type="ECO:0000313" key="1">
    <source>
        <dbReference type="EMBL" id="KAK9046302.1"/>
    </source>
</evidence>
<gene>
    <name evidence="1" type="ORF">V6N11_052194</name>
</gene>
<evidence type="ECO:0000313" key="2">
    <source>
        <dbReference type="Proteomes" id="UP001396334"/>
    </source>
</evidence>
<protein>
    <submittedName>
        <fullName evidence="1">Uncharacterized protein</fullName>
    </submittedName>
</protein>
<keyword evidence="2" id="KW-1185">Reference proteome</keyword>
<comment type="caution">
    <text evidence="1">The sequence shown here is derived from an EMBL/GenBank/DDBJ whole genome shotgun (WGS) entry which is preliminary data.</text>
</comment>
<dbReference type="EMBL" id="JBBPBN010000001">
    <property type="protein sequence ID" value="KAK9046302.1"/>
    <property type="molecule type" value="Genomic_DNA"/>
</dbReference>
<name>A0ABR2U9A2_9ROSI</name>